<dbReference type="InterPro" id="IPR036908">
    <property type="entry name" value="RlpA-like_sf"/>
</dbReference>
<dbReference type="AlphaFoldDB" id="A0A6G6Y177"/>
<comment type="similarity">
    <text evidence="3 4">Belongs to the RlpA family.</text>
</comment>
<dbReference type="HAMAP" id="MF_02071">
    <property type="entry name" value="RlpA"/>
    <property type="match status" value="1"/>
</dbReference>
<keyword evidence="8" id="KW-1185">Reference proteome</keyword>
<keyword evidence="5" id="KW-0472">Membrane</keyword>
<dbReference type="NCBIfam" id="TIGR00413">
    <property type="entry name" value="rlpA"/>
    <property type="match status" value="1"/>
</dbReference>
<protein>
    <recommendedName>
        <fullName evidence="3">Endolytic peptidoglycan transglycosylase RlpA</fullName>
        <ecNumber evidence="3">4.2.2.-</ecNumber>
    </recommendedName>
</protein>
<dbReference type="Gene3D" id="2.40.40.10">
    <property type="entry name" value="RlpA-like domain"/>
    <property type="match status" value="1"/>
</dbReference>
<dbReference type="Proteomes" id="UP000501568">
    <property type="component" value="Chromosome"/>
</dbReference>
<dbReference type="EMBL" id="CP049109">
    <property type="protein sequence ID" value="QIG78363.1"/>
    <property type="molecule type" value="Genomic_DNA"/>
</dbReference>
<feature type="transmembrane region" description="Helical" evidence="5">
    <location>
        <begin position="27"/>
        <end position="47"/>
    </location>
</feature>
<evidence type="ECO:0000313" key="7">
    <source>
        <dbReference type="EMBL" id="QIG78363.1"/>
    </source>
</evidence>
<evidence type="ECO:0000256" key="3">
    <source>
        <dbReference type="HAMAP-Rule" id="MF_02071"/>
    </source>
</evidence>
<dbReference type="CDD" id="cd22268">
    <property type="entry name" value="DPBB_RlpA-like"/>
    <property type="match status" value="1"/>
</dbReference>
<keyword evidence="5" id="KW-1133">Transmembrane helix</keyword>
<dbReference type="GO" id="GO:0008932">
    <property type="term" value="F:lytic endotransglycosylase activity"/>
    <property type="evidence" value="ECO:0007669"/>
    <property type="project" value="UniProtKB-UniRule"/>
</dbReference>
<dbReference type="PANTHER" id="PTHR34183">
    <property type="entry name" value="ENDOLYTIC PEPTIDOGLYCAN TRANSGLYCOSYLASE RLPA"/>
    <property type="match status" value="1"/>
</dbReference>
<keyword evidence="5" id="KW-0812">Transmembrane</keyword>
<proteinExistence type="inferred from homology"/>
<dbReference type="EC" id="4.2.2.-" evidence="3"/>
<evidence type="ECO:0000256" key="1">
    <source>
        <dbReference type="ARBA" id="ARBA00023239"/>
    </source>
</evidence>
<evidence type="ECO:0000256" key="5">
    <source>
        <dbReference type="SAM" id="Phobius"/>
    </source>
</evidence>
<dbReference type="SUPFAM" id="SSF50685">
    <property type="entry name" value="Barwin-like endoglucanases"/>
    <property type="match status" value="1"/>
</dbReference>
<evidence type="ECO:0000256" key="4">
    <source>
        <dbReference type="RuleBase" id="RU003495"/>
    </source>
</evidence>
<dbReference type="GO" id="GO:0000270">
    <property type="term" value="P:peptidoglycan metabolic process"/>
    <property type="evidence" value="ECO:0007669"/>
    <property type="project" value="UniProtKB-UniRule"/>
</dbReference>
<dbReference type="InterPro" id="IPR034718">
    <property type="entry name" value="RlpA"/>
</dbReference>
<dbReference type="PANTHER" id="PTHR34183:SF8">
    <property type="entry name" value="ENDOLYTIC PEPTIDOGLYCAN TRANSGLYCOSYLASE RLPA-RELATED"/>
    <property type="match status" value="1"/>
</dbReference>
<evidence type="ECO:0000256" key="2">
    <source>
        <dbReference type="ARBA" id="ARBA00023316"/>
    </source>
</evidence>
<reference evidence="7 8" key="1">
    <citation type="submission" date="2020-02" db="EMBL/GenBank/DDBJ databases">
        <authorList>
            <person name="Zheng R.K."/>
            <person name="Sun C.M."/>
        </authorList>
    </citation>
    <scope>NUCLEOTIDE SEQUENCE [LARGE SCALE GENOMIC DNA]</scope>
    <source>
        <strain evidence="8">zrk23</strain>
    </source>
</reference>
<gene>
    <name evidence="3" type="primary">rlpA</name>
    <name evidence="7" type="ORF">G5C33_00165</name>
</gene>
<keyword evidence="2 3" id="KW-0961">Cell wall biogenesis/degradation</keyword>
<comment type="function">
    <text evidence="3">Lytic transglycosylase with a strong preference for naked glycan strands that lack stem peptides.</text>
</comment>
<organism evidence="7 8">
    <name type="scientific">Stakelama tenebrarum</name>
    <dbReference type="NCBI Taxonomy" id="2711215"/>
    <lineage>
        <taxon>Bacteria</taxon>
        <taxon>Pseudomonadati</taxon>
        <taxon>Pseudomonadota</taxon>
        <taxon>Alphaproteobacteria</taxon>
        <taxon>Sphingomonadales</taxon>
        <taxon>Sphingomonadaceae</taxon>
        <taxon>Stakelama</taxon>
    </lineage>
</organism>
<dbReference type="RefSeq" id="WP_165325362.1">
    <property type="nucleotide sequence ID" value="NZ_CP049109.1"/>
</dbReference>
<dbReference type="InterPro" id="IPR012997">
    <property type="entry name" value="RplA"/>
</dbReference>
<dbReference type="Pfam" id="PF03330">
    <property type="entry name" value="DPBB_1"/>
    <property type="match status" value="1"/>
</dbReference>
<evidence type="ECO:0000313" key="8">
    <source>
        <dbReference type="Proteomes" id="UP000501568"/>
    </source>
</evidence>
<dbReference type="KEGG" id="spzr:G5C33_00165"/>
<keyword evidence="1 3" id="KW-0456">Lyase</keyword>
<accession>A0A6G6Y177</accession>
<dbReference type="GO" id="GO:0071555">
    <property type="term" value="P:cell wall organization"/>
    <property type="evidence" value="ECO:0007669"/>
    <property type="project" value="UniProtKB-KW"/>
</dbReference>
<sequence length="191" mass="20546">MAELSQTLPSRRARLRAFVRLKLENRLLRVVLVAAVLGIVALAWSLARVPEARHRVMLGKGVAGVDATIPAAEIETPAPSPIATATRRVAEGVSRMLGTGEASYYGPGLVGNPTANGERFDPSKMTAAHRTLPMGSRVRVTDTRSGRSVVVRINDRGPYHGRRVIDLSEGAARKLGILDRGTARVRLSLLI</sequence>
<name>A0A6G6Y177_9SPHN</name>
<dbReference type="InterPro" id="IPR009009">
    <property type="entry name" value="RlpA-like_DPBB"/>
</dbReference>
<feature type="domain" description="RlpA-like protein double-psi beta-barrel" evidence="6">
    <location>
        <begin position="99"/>
        <end position="186"/>
    </location>
</feature>
<evidence type="ECO:0000259" key="6">
    <source>
        <dbReference type="Pfam" id="PF03330"/>
    </source>
</evidence>